<dbReference type="InterPro" id="IPR036188">
    <property type="entry name" value="FAD/NAD-bd_sf"/>
</dbReference>
<feature type="non-terminal residue" evidence="1">
    <location>
        <position position="76"/>
    </location>
</feature>
<dbReference type="EMBL" id="JBJVNI010000550">
    <property type="protein sequence ID" value="MFM9616321.1"/>
    <property type="molecule type" value="Genomic_DNA"/>
</dbReference>
<evidence type="ECO:0000313" key="2">
    <source>
        <dbReference type="Proteomes" id="UP001631957"/>
    </source>
</evidence>
<gene>
    <name evidence="1" type="ORF">ACKI18_48860</name>
</gene>
<dbReference type="Proteomes" id="UP001631957">
    <property type="component" value="Unassembled WGS sequence"/>
</dbReference>
<proteinExistence type="predicted"/>
<organism evidence="1 2">
    <name type="scientific">Streptomyces niveiscabiei</name>
    <dbReference type="NCBI Taxonomy" id="164115"/>
    <lineage>
        <taxon>Bacteria</taxon>
        <taxon>Bacillati</taxon>
        <taxon>Actinomycetota</taxon>
        <taxon>Actinomycetes</taxon>
        <taxon>Kitasatosporales</taxon>
        <taxon>Streptomycetaceae</taxon>
        <taxon>Streptomyces</taxon>
    </lineage>
</organism>
<protein>
    <submittedName>
        <fullName evidence="1">NAD(P)-binding protein</fullName>
    </submittedName>
</protein>
<dbReference type="SUPFAM" id="SSF51905">
    <property type="entry name" value="FAD/NAD(P)-binding domain"/>
    <property type="match status" value="1"/>
</dbReference>
<dbReference type="RefSeq" id="WP_409135160.1">
    <property type="nucleotide sequence ID" value="NZ_JBJVNI010000550.1"/>
</dbReference>
<feature type="non-terminal residue" evidence="1">
    <location>
        <position position="1"/>
    </location>
</feature>
<keyword evidence="2" id="KW-1185">Reference proteome</keyword>
<reference evidence="1 2" key="1">
    <citation type="submission" date="2024-12" db="EMBL/GenBank/DDBJ databases">
        <title>Forecasting of Potato common scab and diversities of Pathogenic streptomyces spp. in china.</title>
        <authorList>
            <person name="Handique U."/>
            <person name="Wu J."/>
        </authorList>
    </citation>
    <scope>NUCLEOTIDE SEQUENCE [LARGE SCALE GENOMIC DNA]</scope>
    <source>
        <strain evidence="1 2">ZRIMU1530</strain>
    </source>
</reference>
<evidence type="ECO:0000313" key="1">
    <source>
        <dbReference type="EMBL" id="MFM9616321.1"/>
    </source>
</evidence>
<accession>A0ABW9I900</accession>
<dbReference type="Gene3D" id="3.50.50.60">
    <property type="entry name" value="FAD/NAD(P)-binding domain"/>
    <property type="match status" value="1"/>
</dbReference>
<comment type="caution">
    <text evidence="1">The sequence shown here is derived from an EMBL/GenBank/DDBJ whole genome shotgun (WGS) entry which is preliminary data.</text>
</comment>
<dbReference type="Pfam" id="PF13450">
    <property type="entry name" value="NAD_binding_8"/>
    <property type="match status" value="1"/>
</dbReference>
<name>A0ABW9I900_9ACTN</name>
<sequence length="76" mass="8445">IIIGSGLGASIMANRLGKAGASVLILERGEWLDFDATDHEIFVQQKYLANELWGEKGSTPFRPYTYYNVGGNTKFF</sequence>